<protein>
    <submittedName>
        <fullName evidence="1">ImmA/IrrE family metallo-endopeptidase</fullName>
    </submittedName>
</protein>
<gene>
    <name evidence="1" type="ORF">GHI93_09575</name>
</gene>
<name>A0A7X1Z972_9LACT</name>
<evidence type="ECO:0000313" key="1">
    <source>
        <dbReference type="EMBL" id="MQW40175.1"/>
    </source>
</evidence>
<evidence type="ECO:0000313" key="2">
    <source>
        <dbReference type="Proteomes" id="UP000439550"/>
    </source>
</evidence>
<dbReference type="Proteomes" id="UP000439550">
    <property type="component" value="Unassembled WGS sequence"/>
</dbReference>
<dbReference type="Gene3D" id="1.10.10.2910">
    <property type="match status" value="1"/>
</dbReference>
<dbReference type="OrthoDB" id="2243168at2"/>
<proteinExistence type="predicted"/>
<dbReference type="EMBL" id="WITJ01000013">
    <property type="protein sequence ID" value="MQW40175.1"/>
    <property type="molecule type" value="Genomic_DNA"/>
</dbReference>
<dbReference type="AlphaFoldDB" id="A0A7X1Z972"/>
<accession>A0A7X1Z972</accession>
<organism evidence="1 2">
    <name type="scientific">Lactococcus hircilactis</name>
    <dbReference type="NCBI Taxonomy" id="1494462"/>
    <lineage>
        <taxon>Bacteria</taxon>
        <taxon>Bacillati</taxon>
        <taxon>Bacillota</taxon>
        <taxon>Bacilli</taxon>
        <taxon>Lactobacillales</taxon>
        <taxon>Streptococcaceae</taxon>
        <taxon>Lactococcus</taxon>
    </lineage>
</organism>
<sequence length="139" mass="16683">MSKLKELARELGAKIVYFSTNETELKGIYIPDVSLIYVREDVESVEQENVILHEIGHCNYNHIHYDCHAKMYSNKQESEANYYMISYRFNEWLSLWDFAPEPNEISIEQFMKAYHFENKMRWICEKVIEEYASSFFKAI</sequence>
<comment type="caution">
    <text evidence="1">The sequence shown here is derived from an EMBL/GenBank/DDBJ whole genome shotgun (WGS) entry which is preliminary data.</text>
</comment>
<keyword evidence="2" id="KW-1185">Reference proteome</keyword>
<reference evidence="1 2" key="1">
    <citation type="submission" date="2019-10" db="EMBL/GenBank/DDBJ databases">
        <authorList>
            <person name="Dong K."/>
        </authorList>
    </citation>
    <scope>NUCLEOTIDE SEQUENCE [LARGE SCALE GENOMIC DNA]</scope>
    <source>
        <strain evidence="1 2">DSM 28960</strain>
    </source>
</reference>
<dbReference type="RefSeq" id="WP_153496838.1">
    <property type="nucleotide sequence ID" value="NZ_CBCRWP010000019.1"/>
</dbReference>